<organism evidence="2 3">
    <name type="scientific">Amycolatopsis minnesotensis</name>
    <dbReference type="NCBI Taxonomy" id="337894"/>
    <lineage>
        <taxon>Bacteria</taxon>
        <taxon>Bacillati</taxon>
        <taxon>Actinomycetota</taxon>
        <taxon>Actinomycetes</taxon>
        <taxon>Pseudonocardiales</taxon>
        <taxon>Pseudonocardiaceae</taxon>
        <taxon>Amycolatopsis</taxon>
    </lineage>
</organism>
<comment type="caution">
    <text evidence="2">The sequence shown here is derived from an EMBL/GenBank/DDBJ whole genome shotgun (WGS) entry which is preliminary data.</text>
</comment>
<dbReference type="Proteomes" id="UP001501116">
    <property type="component" value="Unassembled WGS sequence"/>
</dbReference>
<evidence type="ECO:0000313" key="3">
    <source>
        <dbReference type="Proteomes" id="UP001501116"/>
    </source>
</evidence>
<proteinExistence type="predicted"/>
<sequence length="66" mass="7152">MRASQVPNAAPHIANTTETAHRACRSSREITSPPYRRPTRFPPPLRSPGGMAVKVRACPEGDLQGT</sequence>
<dbReference type="EMBL" id="BAAANN010000003">
    <property type="protein sequence ID" value="GAA1943140.1"/>
    <property type="molecule type" value="Genomic_DNA"/>
</dbReference>
<accession>A0ABN2Q377</accession>
<name>A0ABN2Q377_9PSEU</name>
<feature type="region of interest" description="Disordered" evidence="1">
    <location>
        <begin position="1"/>
        <end position="66"/>
    </location>
</feature>
<reference evidence="2 3" key="1">
    <citation type="journal article" date="2019" name="Int. J. Syst. Evol. Microbiol.">
        <title>The Global Catalogue of Microorganisms (GCM) 10K type strain sequencing project: providing services to taxonomists for standard genome sequencing and annotation.</title>
        <authorList>
            <consortium name="The Broad Institute Genomics Platform"/>
            <consortium name="The Broad Institute Genome Sequencing Center for Infectious Disease"/>
            <person name="Wu L."/>
            <person name="Ma J."/>
        </authorList>
    </citation>
    <scope>NUCLEOTIDE SEQUENCE [LARGE SCALE GENOMIC DNA]</scope>
    <source>
        <strain evidence="2 3">JCM 14545</strain>
    </source>
</reference>
<gene>
    <name evidence="2" type="ORF">GCM10009754_08210</name>
</gene>
<protein>
    <submittedName>
        <fullName evidence="2">Uncharacterized protein</fullName>
    </submittedName>
</protein>
<evidence type="ECO:0000256" key="1">
    <source>
        <dbReference type="SAM" id="MobiDB-lite"/>
    </source>
</evidence>
<keyword evidence="3" id="KW-1185">Reference proteome</keyword>
<evidence type="ECO:0000313" key="2">
    <source>
        <dbReference type="EMBL" id="GAA1943140.1"/>
    </source>
</evidence>